<protein>
    <submittedName>
        <fullName evidence="1">Uncharacterized protein</fullName>
    </submittedName>
</protein>
<evidence type="ECO:0000313" key="2">
    <source>
        <dbReference type="Proteomes" id="UP000294480"/>
    </source>
</evidence>
<dbReference type="OrthoDB" id="761153at2"/>
<gene>
    <name evidence="1" type="ORF">DFR44_11412</name>
</gene>
<sequence length="325" mass="36987">MKNTKALFNDHLSALDNLLTQAHLQDDPALWLYQNNARTVLFYLEGMCRALAQFHDSKRFNKLTERFKTLEDALGQIDYFDAFVKEFSANPTIPADVVEHLTQERQMALLALNGALQKEGWIGESARRIKKIRKGKKTKSINWLSDEELVLALRHLYEQKIADITLALTQSFKSIENDLHELRRQVRWLSIYPQAFKGYITLAQPRRIVAKKFDKYLTDDIVHSPFNQLPQSDNITSPLQLNQNNFYAMSWFIAATGLLKDQGLRLDALTHSIHITQKVAPETAQSQAMLMLGSQQASTDEVLSAAQIIAKQLKMDAIFTGLVVG</sequence>
<accession>A0A4V3DJQ2</accession>
<reference evidence="1 2" key="1">
    <citation type="submission" date="2019-03" db="EMBL/GenBank/DDBJ databases">
        <title>Genomic Encyclopedia of Type Strains, Phase IV (KMG-IV): sequencing the most valuable type-strain genomes for metagenomic binning, comparative biology and taxonomic classification.</title>
        <authorList>
            <person name="Goeker M."/>
        </authorList>
    </citation>
    <scope>NUCLEOTIDE SEQUENCE [LARGE SCALE GENOMIC DNA]</scope>
    <source>
        <strain evidence="1 2">DSM 102852</strain>
    </source>
</reference>
<dbReference type="Proteomes" id="UP000294480">
    <property type="component" value="Unassembled WGS sequence"/>
</dbReference>
<dbReference type="AlphaFoldDB" id="A0A4V3DJQ2"/>
<dbReference type="EMBL" id="SNZE01000014">
    <property type="protein sequence ID" value="TDR30975.1"/>
    <property type="molecule type" value="Genomic_DNA"/>
</dbReference>
<organism evidence="1 2">
    <name type="scientific">Hydromonas duriensis</name>
    <dbReference type="NCBI Taxonomy" id="1527608"/>
    <lineage>
        <taxon>Bacteria</taxon>
        <taxon>Pseudomonadati</taxon>
        <taxon>Pseudomonadota</taxon>
        <taxon>Betaproteobacteria</taxon>
        <taxon>Burkholderiales</taxon>
        <taxon>Burkholderiaceae</taxon>
        <taxon>Hydromonas</taxon>
    </lineage>
</organism>
<comment type="caution">
    <text evidence="1">The sequence shown here is derived from an EMBL/GenBank/DDBJ whole genome shotgun (WGS) entry which is preliminary data.</text>
</comment>
<name>A0A4V3DJQ2_9BURK</name>
<keyword evidence="2" id="KW-1185">Reference proteome</keyword>
<evidence type="ECO:0000313" key="1">
    <source>
        <dbReference type="EMBL" id="TDR30975.1"/>
    </source>
</evidence>
<dbReference type="RefSeq" id="WP_133620546.1">
    <property type="nucleotide sequence ID" value="NZ_SNZE01000014.1"/>
</dbReference>
<proteinExistence type="predicted"/>